<dbReference type="InterPro" id="IPR016024">
    <property type="entry name" value="ARM-type_fold"/>
</dbReference>
<protein>
    <recommendedName>
        <fullName evidence="6">Sister chromatid cohesion protein</fullName>
    </recommendedName>
</protein>
<dbReference type="GO" id="GO:0090694">
    <property type="term" value="C:Scc2-Scc4 cohesin loading complex"/>
    <property type="evidence" value="ECO:0007669"/>
    <property type="project" value="TreeGrafter"/>
</dbReference>
<evidence type="ECO:0000256" key="5">
    <source>
        <dbReference type="ARBA" id="ARBA00023306"/>
    </source>
</evidence>
<dbReference type="EMBL" id="KZ994129">
    <property type="protein sequence ID" value="RKO93743.1"/>
    <property type="molecule type" value="Genomic_DNA"/>
</dbReference>
<dbReference type="OrthoDB" id="418242at2759"/>
<feature type="region of interest" description="Disordered" evidence="7">
    <location>
        <begin position="446"/>
        <end position="499"/>
    </location>
</feature>
<evidence type="ECO:0000313" key="10">
    <source>
        <dbReference type="Proteomes" id="UP000269721"/>
    </source>
</evidence>
<feature type="region of interest" description="Disordered" evidence="7">
    <location>
        <begin position="1"/>
        <end position="41"/>
    </location>
</feature>
<dbReference type="Proteomes" id="UP000269721">
    <property type="component" value="Unassembled WGS sequence"/>
</dbReference>
<dbReference type="SUPFAM" id="SSF48371">
    <property type="entry name" value="ARM repeat"/>
    <property type="match status" value="1"/>
</dbReference>
<feature type="domain" description="Sister chromatid cohesion C-terminal" evidence="8">
    <location>
        <begin position="1385"/>
        <end position="1544"/>
    </location>
</feature>
<accession>A0A4P9WNR5</accession>
<gene>
    <name evidence="9" type="ORF">BDK51DRAFT_32860</name>
</gene>
<feature type="compositionally biased region" description="Basic and acidic residues" evidence="7">
    <location>
        <begin position="453"/>
        <end position="470"/>
    </location>
</feature>
<organism evidence="9 10">
    <name type="scientific">Blyttiomyces helicus</name>
    <dbReference type="NCBI Taxonomy" id="388810"/>
    <lineage>
        <taxon>Eukaryota</taxon>
        <taxon>Fungi</taxon>
        <taxon>Fungi incertae sedis</taxon>
        <taxon>Chytridiomycota</taxon>
        <taxon>Chytridiomycota incertae sedis</taxon>
        <taxon>Chytridiomycetes</taxon>
        <taxon>Chytridiomycetes incertae sedis</taxon>
        <taxon>Blyttiomyces</taxon>
    </lineage>
</organism>
<evidence type="ECO:0000256" key="6">
    <source>
        <dbReference type="RuleBase" id="RU364107"/>
    </source>
</evidence>
<dbReference type="GO" id="GO:0061775">
    <property type="term" value="F:cohesin loader activity"/>
    <property type="evidence" value="ECO:0007669"/>
    <property type="project" value="InterPro"/>
</dbReference>
<evidence type="ECO:0000256" key="2">
    <source>
        <dbReference type="ARBA" id="ARBA00009252"/>
    </source>
</evidence>
<keyword evidence="5 6" id="KW-0131">Cell cycle</keyword>
<dbReference type="GO" id="GO:0003682">
    <property type="term" value="F:chromatin binding"/>
    <property type="evidence" value="ECO:0007669"/>
    <property type="project" value="TreeGrafter"/>
</dbReference>
<dbReference type="PANTHER" id="PTHR21704">
    <property type="entry name" value="NIPPED-B-LIKE PROTEIN DELANGIN SCC2-RELATED"/>
    <property type="match status" value="1"/>
</dbReference>
<feature type="compositionally biased region" description="Basic residues" evidence="7">
    <location>
        <begin position="165"/>
        <end position="175"/>
    </location>
</feature>
<feature type="region of interest" description="Disordered" evidence="7">
    <location>
        <begin position="165"/>
        <end position="198"/>
    </location>
</feature>
<dbReference type="InterPro" id="IPR024986">
    <property type="entry name" value="Nipped-B_C"/>
</dbReference>
<feature type="compositionally biased region" description="Acidic residues" evidence="7">
    <location>
        <begin position="181"/>
        <end position="190"/>
    </location>
</feature>
<dbReference type="InterPro" id="IPR033031">
    <property type="entry name" value="Scc2/Nipped-B"/>
</dbReference>
<proteinExistence type="inferred from homology"/>
<dbReference type="InterPro" id="IPR026003">
    <property type="entry name" value="Cohesin_HEAT"/>
</dbReference>
<evidence type="ECO:0000256" key="3">
    <source>
        <dbReference type="ARBA" id="ARBA00022737"/>
    </source>
</evidence>
<evidence type="ECO:0000259" key="8">
    <source>
        <dbReference type="Pfam" id="PF12830"/>
    </source>
</evidence>
<evidence type="ECO:0000313" key="9">
    <source>
        <dbReference type="EMBL" id="RKO93743.1"/>
    </source>
</evidence>
<evidence type="ECO:0000256" key="7">
    <source>
        <dbReference type="SAM" id="MobiDB-lite"/>
    </source>
</evidence>
<feature type="non-terminal residue" evidence="9">
    <location>
        <position position="1549"/>
    </location>
</feature>
<comment type="similarity">
    <text evidence="2 6">Belongs to the SCC2/Nipped-B family.</text>
</comment>
<feature type="compositionally biased region" description="Basic and acidic residues" evidence="7">
    <location>
        <begin position="479"/>
        <end position="499"/>
    </location>
</feature>
<comment type="subcellular location">
    <subcellularLocation>
        <location evidence="1 6">Nucleus</location>
    </subcellularLocation>
</comment>
<dbReference type="Pfam" id="PF12765">
    <property type="entry name" value="Cohesin_HEAT"/>
    <property type="match status" value="1"/>
</dbReference>
<dbReference type="Gene3D" id="1.25.10.10">
    <property type="entry name" value="Leucine-rich Repeat Variant"/>
    <property type="match status" value="1"/>
</dbReference>
<dbReference type="GO" id="GO:0140588">
    <property type="term" value="P:chromatin looping"/>
    <property type="evidence" value="ECO:0007669"/>
    <property type="project" value="InterPro"/>
</dbReference>
<keyword evidence="3 6" id="KW-0677">Repeat</keyword>
<keyword evidence="10" id="KW-1185">Reference proteome</keyword>
<dbReference type="Pfam" id="PF12830">
    <property type="entry name" value="Nipped-B_C"/>
    <property type="match status" value="1"/>
</dbReference>
<dbReference type="GO" id="GO:1990414">
    <property type="term" value="P:replication-born double-strand break repair via sister chromatid exchange"/>
    <property type="evidence" value="ECO:0007669"/>
    <property type="project" value="TreeGrafter"/>
</dbReference>
<evidence type="ECO:0000256" key="4">
    <source>
        <dbReference type="ARBA" id="ARBA00023242"/>
    </source>
</evidence>
<dbReference type="GO" id="GO:0010468">
    <property type="term" value="P:regulation of gene expression"/>
    <property type="evidence" value="ECO:0007669"/>
    <property type="project" value="InterPro"/>
</dbReference>
<reference evidence="10" key="1">
    <citation type="journal article" date="2018" name="Nat. Microbiol.">
        <title>Leveraging single-cell genomics to expand the fungal tree of life.</title>
        <authorList>
            <person name="Ahrendt S.R."/>
            <person name="Quandt C.A."/>
            <person name="Ciobanu D."/>
            <person name="Clum A."/>
            <person name="Salamov A."/>
            <person name="Andreopoulos B."/>
            <person name="Cheng J.F."/>
            <person name="Woyke T."/>
            <person name="Pelin A."/>
            <person name="Henrissat B."/>
            <person name="Reynolds N.K."/>
            <person name="Benny G.L."/>
            <person name="Smith M.E."/>
            <person name="James T.Y."/>
            <person name="Grigoriev I.V."/>
        </authorList>
    </citation>
    <scope>NUCLEOTIDE SEQUENCE [LARGE SCALE GENOMIC DNA]</scope>
</reference>
<dbReference type="CDD" id="cd23958">
    <property type="entry name" value="SCC2"/>
    <property type="match status" value="1"/>
</dbReference>
<evidence type="ECO:0000256" key="1">
    <source>
        <dbReference type="ARBA" id="ARBA00004123"/>
    </source>
</evidence>
<name>A0A4P9WNR5_9FUNG</name>
<keyword evidence="4 6" id="KW-0539">Nucleus</keyword>
<sequence length="1549" mass="171343">MSQPRKNSLGEVTLQPSTKKRRTSSARASCPWEEGVGRKPSIATDRKTSVIEKCTRLIEAILSSEDALQSDPDNISRTIKASALPTPTASSHFDPETRQLSPAAIAELTKRLCLVVESRPNRFAELEADLENSSAMPRILRLLEAPVREAELIDAEIVYNKAARTPKKTRTKGKGKGPSWDDGDDNGDNEEQLRGDERPVDAEEFELHLLGVLDKVEAGLNACAAIFLIVSGAADIEDREERGKLYGEYTIVSCVNLIKQHLTRTVYAVLELFVKEGDDVTPAVETKRRSIREQLVRVVTKIWDVLGKTYRVLEAERLSDDVIISISFTALSCFFIEASPLATTLGLEKIQVRAINIMTSIFAQESKHRNFILEEILTNLIKVSTKKKSLKQYRLPDGKSIQMVTALVLQLLQSCCADAAFVETAIETRAALLDLEVYTTAAAEDSTSDPDADAARHGKDGTAGGKDKAAKKAKRRKQSKSEREKAEAEAKHGEDEKAERAGKEWATLAKFTQACKSRMDAVSQCTHYFLKFLLSRCAADPSAKPEKGRRRSTVGTPEAEYRVVLDNFLKDVLAMLDVIECPGAEHVALVFSRMMIQTLDDPSKKGDTSSRTVAIEWLGELTGRLRRRVERPPQVPAEVDRLRDLLAGTGPASTSTDGKLATWGAQKTVLAWLDSRREDDPGVESAKLLLITSWGNSVGGTLAQEKMDDDERAVAKKMILEYSELFRGDRDVIRTEHLRLAASHLPPPPQTPTTPLDQRPTATYLAVLLSLRSSLRALTDTFLSRIATALDSDVVTIRTKALRALQQVVLADPAILTVRSVRRVIGARMMDSSASVRDAALELVGRYLGMGDRDLVKEYYGVVADRIMDVGTTVRKRIVKLLKDIYVNSDKQDNDDDRDMRIDILVRILGRLTDEENTVKDLALRAIQDIWFEPFPWAASNVDSTALSVDPSSEMIPTPAAAWESLPPASRRLVKRRALAMVGAAARSKASTKLFGDMLGRCVSGASSKARDTKGVARSLVECLIDEMLHLEETVVAQIRDQKESIRDIFNVLEQLGKAFPELLTGHVKTLLPYLKSNSSKTKPDQRDVAAAEAEQRITQLAIGILHSVVPVVGKSIQREDLDEIEKDLALAVAQGPQMTFEVAIPCLCSIVANSTKNYPKLTLMLRKPFEYVDRLRKMLEDAKPVPDVAIRNTRRALLIIALMVRHFDFDKLRPLLMGQAAVDLDFIVNSLKERCPPMTVAKGKNSTVHRGDQPAEVRPVLEAVFDIVLFYAGPKAATGPKADAELMKRVALASLGHIFIARPMLMLNEKVGDAMDAVFRSEGRKVKIDLLKVFSEFLAGEHARAMKEEDEKKRKAAKEPEKVPELDVAVLIGHSDEVGDGGVSSSLMQRYLDRVLACMMCPDDPQLMGAGFEVIVAILDQGLMHPCLCIPSMVAMESHPDASVRDRAGRLHAGLAEKHPAIIHSRNAECVKRTYEYQEKRVANEGGIVRGTMIVQERHEDGKIVERTTAMLGRMFSIVQSKKPKRTEFIILLVKVFDVDLETGNPDT</sequence>
<dbReference type="InterPro" id="IPR011989">
    <property type="entry name" value="ARM-like"/>
</dbReference>
<dbReference type="GO" id="GO:0071169">
    <property type="term" value="P:establishment of protein localization to chromatin"/>
    <property type="evidence" value="ECO:0007669"/>
    <property type="project" value="TreeGrafter"/>
</dbReference>
<dbReference type="GO" id="GO:0034087">
    <property type="term" value="P:establishment of mitotic sister chromatid cohesion"/>
    <property type="evidence" value="ECO:0007669"/>
    <property type="project" value="TreeGrafter"/>
</dbReference>
<dbReference type="PANTHER" id="PTHR21704:SF18">
    <property type="entry name" value="NIPPED-B-LIKE PROTEIN"/>
    <property type="match status" value="1"/>
</dbReference>